<keyword evidence="3" id="KW-1185">Reference proteome</keyword>
<dbReference type="Proteomes" id="UP000663305">
    <property type="component" value="Chromosome"/>
</dbReference>
<dbReference type="EMBL" id="CP064789">
    <property type="protein sequence ID" value="QSG13410.1"/>
    <property type="molecule type" value="Genomic_DNA"/>
</dbReference>
<accession>A0A897NG38</accession>
<dbReference type="RefSeq" id="WP_229110594.1">
    <property type="nucleotide sequence ID" value="NZ_CP064788.1"/>
</dbReference>
<evidence type="ECO:0000313" key="1">
    <source>
        <dbReference type="EMBL" id="QSG10442.1"/>
    </source>
</evidence>
<gene>
    <name evidence="2" type="ORF">HSBGL_3017</name>
    <name evidence="1" type="ORF">HSR122_3074</name>
</gene>
<sequence>MKRLPFDRRQRIVAVLAVVAVSVGSIAAVQATASQTVPASTGDTCEYDTYSPPELDVSWTQSYKDGLSNGSERD</sequence>
<accession>A0A897NCQ7</accession>
<evidence type="ECO:0000313" key="2">
    <source>
        <dbReference type="EMBL" id="QSG13410.1"/>
    </source>
</evidence>
<protein>
    <submittedName>
        <fullName evidence="1">Uncharacterized protein</fullName>
    </submittedName>
</protein>
<dbReference type="EMBL" id="CP064788">
    <property type="protein sequence ID" value="QSG10442.1"/>
    <property type="molecule type" value="Genomic_DNA"/>
</dbReference>
<reference evidence="1 3" key="1">
    <citation type="submission" date="2020-11" db="EMBL/GenBank/DDBJ databases">
        <title>Carbohydrate-dependent, anaerobic sulfur respiration: A novel catabolism in halophilic archaea.</title>
        <authorList>
            <person name="Sorokin D.Y."/>
            <person name="Messina E."/>
            <person name="Smedile F."/>
            <person name="La Cono V."/>
            <person name="Hallsworth J.E."/>
            <person name="Yakimov M.M."/>
        </authorList>
    </citation>
    <scope>NUCLEOTIDE SEQUENCE [LARGE SCALE GENOMIC DNA]</scope>
    <source>
        <strain evidence="2">HSR-Bgl</strain>
        <strain evidence="1 3">HSR12-2</strain>
    </source>
</reference>
<dbReference type="Proteomes" id="UP000662973">
    <property type="component" value="Chromosome"/>
</dbReference>
<organism evidence="1 3">
    <name type="scientific">Halapricum desulfuricans</name>
    <dbReference type="NCBI Taxonomy" id="2841257"/>
    <lineage>
        <taxon>Archaea</taxon>
        <taxon>Methanobacteriati</taxon>
        <taxon>Methanobacteriota</taxon>
        <taxon>Stenosarchaea group</taxon>
        <taxon>Halobacteria</taxon>
        <taxon>Halobacteriales</taxon>
        <taxon>Haloarculaceae</taxon>
        <taxon>Halapricum</taxon>
    </lineage>
</organism>
<evidence type="ECO:0000313" key="3">
    <source>
        <dbReference type="Proteomes" id="UP000662973"/>
    </source>
</evidence>
<dbReference type="KEGG" id="hds:HSR122_3074"/>
<dbReference type="AlphaFoldDB" id="A0A897NCQ7"/>
<dbReference type="GeneID" id="68862536"/>
<name>A0A897NCQ7_9EURY</name>
<proteinExistence type="predicted"/>